<evidence type="ECO:0000313" key="1">
    <source>
        <dbReference type="EMBL" id="NIJ24276.1"/>
    </source>
</evidence>
<dbReference type="EMBL" id="JAASQP010000001">
    <property type="protein sequence ID" value="NIJ24276.1"/>
    <property type="molecule type" value="Genomic_DNA"/>
</dbReference>
<keyword evidence="2" id="KW-1185">Reference proteome</keyword>
<dbReference type="Proteomes" id="UP000788153">
    <property type="component" value="Unassembled WGS sequence"/>
</dbReference>
<protein>
    <submittedName>
        <fullName evidence="1">Uncharacterized protein (DUF1800 family)</fullName>
    </submittedName>
</protein>
<reference evidence="1 2" key="1">
    <citation type="submission" date="2020-03" db="EMBL/GenBank/DDBJ databases">
        <title>Genomic Encyclopedia of Type Strains, Phase IV (KMG-IV): sequencing the most valuable type-strain genomes for metagenomic binning, comparative biology and taxonomic classification.</title>
        <authorList>
            <person name="Goeker M."/>
        </authorList>
    </citation>
    <scope>NUCLEOTIDE SEQUENCE [LARGE SCALE GENOMIC DNA]</scope>
    <source>
        <strain evidence="1 2">DSM 22753</strain>
    </source>
</reference>
<accession>A0ABX0U3M2</accession>
<evidence type="ECO:0000313" key="2">
    <source>
        <dbReference type="Proteomes" id="UP000788153"/>
    </source>
</evidence>
<sequence>MTPTVIAWNRFGLGARPGAVAPADAKRWLIDQFDRYEARPPVIAAQATTAQAGAAFAEYRAERRAARRMATDAGPLDRSARMAMRVDGRDRYRDAIGARANAAIVSDTPFAERLVHFWANHFAVSAEKLAVVGLAGAFEFDAIRPHVLGSFGAMLGAVERHPAMLLYLDQAQSVGPGSRVGQRVAAGGKRKRGINENLAREILELHTLGVGSGYDQSDVTEFARALTGWTVAGIGGRANGDPGGFAFAPAMHEPGARTILGARYAQDGEAQADAVLAALAVHPATARHVATKLARHFVADTPPPALVTRIEQAFLESNGDLPTIYRALIDAPEAWAPMPAKFKTPWEWSISAMRGLGLREIAAQQFAGLQQQLGQPVWRPGAPAGYDDIAGRWAAPDALVRRVEAAERLVSRAPSTIDARERSQALFADSLSAATQQQLARAESAQQALALMLVSPEFLRR</sequence>
<gene>
    <name evidence="1" type="ORF">FHT01_001818</name>
</gene>
<organism evidence="1 2">
    <name type="scientific">Sphingomonas japonica</name>
    <dbReference type="NCBI Taxonomy" id="511662"/>
    <lineage>
        <taxon>Bacteria</taxon>
        <taxon>Pseudomonadati</taxon>
        <taxon>Pseudomonadota</taxon>
        <taxon>Alphaproteobacteria</taxon>
        <taxon>Sphingomonadales</taxon>
        <taxon>Sphingomonadaceae</taxon>
        <taxon>Sphingomonas</taxon>
    </lineage>
</organism>
<dbReference type="Pfam" id="PF08811">
    <property type="entry name" value="DUF1800"/>
    <property type="match status" value="1"/>
</dbReference>
<dbReference type="RefSeq" id="WP_140046657.1">
    <property type="nucleotide sequence ID" value="NZ_BAAAEV010000001.1"/>
</dbReference>
<proteinExistence type="predicted"/>
<dbReference type="InterPro" id="IPR014917">
    <property type="entry name" value="DUF1800"/>
</dbReference>
<comment type="caution">
    <text evidence="1">The sequence shown here is derived from an EMBL/GenBank/DDBJ whole genome shotgun (WGS) entry which is preliminary data.</text>
</comment>
<name>A0ABX0U3M2_9SPHN</name>